<protein>
    <submittedName>
        <fullName evidence="3">Uncharacterized protein</fullName>
    </submittedName>
</protein>
<evidence type="ECO:0000256" key="1">
    <source>
        <dbReference type="SAM" id="MobiDB-lite"/>
    </source>
</evidence>
<evidence type="ECO:0000256" key="2">
    <source>
        <dbReference type="SAM" id="Phobius"/>
    </source>
</evidence>
<feature type="transmembrane region" description="Helical" evidence="2">
    <location>
        <begin position="172"/>
        <end position="194"/>
    </location>
</feature>
<keyword evidence="2" id="KW-0812">Transmembrane</keyword>
<reference evidence="3" key="1">
    <citation type="submission" date="2022-06" db="EMBL/GenBank/DDBJ databases">
        <title>Complete genome sequences of two strains of the flax pathogen Septoria linicola.</title>
        <authorList>
            <person name="Lapalu N."/>
            <person name="Simon A."/>
            <person name="Demenou B."/>
            <person name="Paumier D."/>
            <person name="Guillot M.-P."/>
            <person name="Gout L."/>
            <person name="Valade R."/>
        </authorList>
    </citation>
    <scope>NUCLEOTIDE SEQUENCE</scope>
    <source>
        <strain evidence="3">SE15195</strain>
    </source>
</reference>
<accession>A0A9Q9B7E9</accession>
<gene>
    <name evidence="3" type="ORF">Slin15195_G117950</name>
</gene>
<dbReference type="InterPro" id="IPR045702">
    <property type="entry name" value="DUF6060"/>
</dbReference>
<feature type="region of interest" description="Disordered" evidence="1">
    <location>
        <begin position="1"/>
        <end position="25"/>
    </location>
</feature>
<evidence type="ECO:0000313" key="4">
    <source>
        <dbReference type="Proteomes" id="UP001056384"/>
    </source>
</evidence>
<organism evidence="3 4">
    <name type="scientific">Septoria linicola</name>
    <dbReference type="NCBI Taxonomy" id="215465"/>
    <lineage>
        <taxon>Eukaryota</taxon>
        <taxon>Fungi</taxon>
        <taxon>Dikarya</taxon>
        <taxon>Ascomycota</taxon>
        <taxon>Pezizomycotina</taxon>
        <taxon>Dothideomycetes</taxon>
        <taxon>Dothideomycetidae</taxon>
        <taxon>Mycosphaerellales</taxon>
        <taxon>Mycosphaerellaceae</taxon>
        <taxon>Septoria</taxon>
    </lineage>
</organism>
<name>A0A9Q9B7E9_9PEZI</name>
<proteinExistence type="predicted"/>
<keyword evidence="2" id="KW-1133">Transmembrane helix</keyword>
<keyword evidence="4" id="KW-1185">Reference proteome</keyword>
<dbReference type="Pfam" id="PF19535">
    <property type="entry name" value="DUF6060"/>
    <property type="match status" value="1"/>
</dbReference>
<dbReference type="AlphaFoldDB" id="A0A9Q9B7E9"/>
<sequence>MTLEGATKPKPKAVPPAIEESKSHGTNYLPETHDVLFRSLLNPPRSFNPARTLLAMSNTYTDAQQLWPLVNEPLNCSGILGTPIVANTTGKRVCGLRTNRTVIERCCGSAAIQEYQCWLYCESQQSMNDWTSCVRDNVSTISGYGEFCQGDLMSNNIETLTSSGYKTSAPRFGWVILAMLFAFFFVGPTQASIMPSHDGALARRQSSGGCTLNIDQNFTSLNQGSKKVSPSFDCTNTAGDFCAFELRVETPIDGNKRTFNGSSAAETRFDDFFDVVSNATMRRFPAMSSTNFTRGVAVPQGQSFFLGWTPILWCVNGTVTGCSSTLDGAIDGTTFEACGPTYVDNGDPESSIQGLLNRVFVG</sequence>
<dbReference type="Proteomes" id="UP001056384">
    <property type="component" value="Chromosome 11"/>
</dbReference>
<evidence type="ECO:0000313" key="3">
    <source>
        <dbReference type="EMBL" id="USW58476.1"/>
    </source>
</evidence>
<keyword evidence="2" id="KW-0472">Membrane</keyword>
<dbReference type="EMBL" id="CP099428">
    <property type="protein sequence ID" value="USW58476.1"/>
    <property type="molecule type" value="Genomic_DNA"/>
</dbReference>